<dbReference type="PROSITE" id="PS50199">
    <property type="entry name" value="ZF_RANBP2_2"/>
    <property type="match status" value="1"/>
</dbReference>
<dbReference type="InterPro" id="IPR013083">
    <property type="entry name" value="Znf_RING/FYVE/PHD"/>
</dbReference>
<dbReference type="InterPro" id="IPR051834">
    <property type="entry name" value="RING_finger_E3_ligase"/>
</dbReference>
<feature type="compositionally biased region" description="Polar residues" evidence="5">
    <location>
        <begin position="162"/>
        <end position="182"/>
    </location>
</feature>
<keyword evidence="3" id="KW-0862">Zinc</keyword>
<feature type="domain" description="RanBP2-type" evidence="8">
    <location>
        <begin position="40"/>
        <end position="69"/>
    </location>
</feature>
<dbReference type="EMBL" id="HBFQ01051423">
    <property type="protein sequence ID" value="CAD8862348.1"/>
    <property type="molecule type" value="Transcribed_RNA"/>
</dbReference>
<dbReference type="SUPFAM" id="SSF57850">
    <property type="entry name" value="RING/U-box"/>
    <property type="match status" value="1"/>
</dbReference>
<evidence type="ECO:0000313" key="9">
    <source>
        <dbReference type="EMBL" id="CAD8862348.1"/>
    </source>
</evidence>
<dbReference type="GO" id="GO:0005634">
    <property type="term" value="C:nucleus"/>
    <property type="evidence" value="ECO:0007669"/>
    <property type="project" value="TreeGrafter"/>
</dbReference>
<feature type="domain" description="RING-type" evidence="7">
    <location>
        <begin position="270"/>
        <end position="311"/>
    </location>
</feature>
<dbReference type="SMART" id="SM00184">
    <property type="entry name" value="RING"/>
    <property type="match status" value="1"/>
</dbReference>
<gene>
    <name evidence="9" type="ORF">NSCI0253_LOCUS36703</name>
</gene>
<feature type="region of interest" description="Disordered" evidence="5">
    <location>
        <begin position="214"/>
        <end position="244"/>
    </location>
</feature>
<dbReference type="Gene3D" id="4.10.1060.10">
    <property type="entry name" value="Zinc finger, RanBP2-type"/>
    <property type="match status" value="1"/>
</dbReference>
<feature type="transmembrane region" description="Helical" evidence="6">
    <location>
        <begin position="121"/>
        <end position="140"/>
    </location>
</feature>
<sequence length="345" mass="37684">MPPTWRCSTCGYTNQGSSQVRCIMCERSVRNPSVEIPASVDGTWNCSRCTFENEPGERACSVCLAPRGGIARRTGRTALLSCCRTLARGGTTSGFLAGMLIGSLLGAILGLLAAASSGDPSLVFLWALGCGLLGGPIGFVSPCAPRRQPNLMEDLIDTQVQPRPSNLSMTNFSNNEPQQNQQSRERPALPVVATPPITGARPGFPPPALLMRHWSSQRRQRDRSMQQLQRQINQQEAQTQPARPRVMASLPTHAVTAQEVESAPEDCKTCTICIEEFRVGDEQRTLPCFHRFHKACIDTWLRQNGTCPICKHRADEGASLTAPARGIRWFPLDFRGESALLSGAR</sequence>
<evidence type="ECO:0008006" key="10">
    <source>
        <dbReference type="Google" id="ProtNLM"/>
    </source>
</evidence>
<keyword evidence="6" id="KW-1133">Transmembrane helix</keyword>
<evidence type="ECO:0000256" key="1">
    <source>
        <dbReference type="ARBA" id="ARBA00022723"/>
    </source>
</evidence>
<proteinExistence type="predicted"/>
<protein>
    <recommendedName>
        <fullName evidence="10">RING-type domain-containing protein</fullName>
    </recommendedName>
</protein>
<dbReference type="PROSITE" id="PS50089">
    <property type="entry name" value="ZF_RING_2"/>
    <property type="match status" value="1"/>
</dbReference>
<dbReference type="PROSITE" id="PS01358">
    <property type="entry name" value="ZF_RANBP2_1"/>
    <property type="match status" value="1"/>
</dbReference>
<dbReference type="SMART" id="SM00547">
    <property type="entry name" value="ZnF_RBZ"/>
    <property type="match status" value="2"/>
</dbReference>
<dbReference type="SUPFAM" id="SSF90209">
    <property type="entry name" value="Ran binding protein zinc finger-like"/>
    <property type="match status" value="1"/>
</dbReference>
<keyword evidence="6" id="KW-0472">Membrane</keyword>
<dbReference type="GO" id="GO:0006511">
    <property type="term" value="P:ubiquitin-dependent protein catabolic process"/>
    <property type="evidence" value="ECO:0007669"/>
    <property type="project" value="TreeGrafter"/>
</dbReference>
<dbReference type="AlphaFoldDB" id="A0A7S1ARS5"/>
<keyword evidence="1" id="KW-0479">Metal-binding</keyword>
<dbReference type="GO" id="GO:0061630">
    <property type="term" value="F:ubiquitin protein ligase activity"/>
    <property type="evidence" value="ECO:0007669"/>
    <property type="project" value="TreeGrafter"/>
</dbReference>
<keyword evidence="6" id="KW-0812">Transmembrane</keyword>
<dbReference type="Gene3D" id="3.30.40.10">
    <property type="entry name" value="Zinc/RING finger domain, C3HC4 (zinc finger)"/>
    <property type="match status" value="1"/>
</dbReference>
<dbReference type="Pfam" id="PF13639">
    <property type="entry name" value="zf-RING_2"/>
    <property type="match status" value="1"/>
</dbReference>
<organism evidence="9">
    <name type="scientific">Noctiluca scintillans</name>
    <name type="common">Sea sparkle</name>
    <name type="synonym">Red tide dinoflagellate</name>
    <dbReference type="NCBI Taxonomy" id="2966"/>
    <lineage>
        <taxon>Eukaryota</taxon>
        <taxon>Sar</taxon>
        <taxon>Alveolata</taxon>
        <taxon>Dinophyceae</taxon>
        <taxon>Noctilucales</taxon>
        <taxon>Noctilucaceae</taxon>
        <taxon>Noctiluca</taxon>
    </lineage>
</organism>
<evidence type="ECO:0000259" key="8">
    <source>
        <dbReference type="PROSITE" id="PS50199"/>
    </source>
</evidence>
<evidence type="ECO:0000256" key="6">
    <source>
        <dbReference type="SAM" id="Phobius"/>
    </source>
</evidence>
<accession>A0A7S1ARS5</accession>
<name>A0A7S1ARS5_NOCSC</name>
<evidence type="ECO:0000256" key="5">
    <source>
        <dbReference type="SAM" id="MobiDB-lite"/>
    </source>
</evidence>
<evidence type="ECO:0000259" key="7">
    <source>
        <dbReference type="PROSITE" id="PS50089"/>
    </source>
</evidence>
<dbReference type="PANTHER" id="PTHR45931">
    <property type="entry name" value="SI:CH211-59O9.10"/>
    <property type="match status" value="1"/>
</dbReference>
<keyword evidence="2 4" id="KW-0863">Zinc-finger</keyword>
<dbReference type="GO" id="GO:0008270">
    <property type="term" value="F:zinc ion binding"/>
    <property type="evidence" value="ECO:0007669"/>
    <property type="project" value="UniProtKB-KW"/>
</dbReference>
<dbReference type="InterPro" id="IPR001841">
    <property type="entry name" value="Znf_RING"/>
</dbReference>
<evidence type="ECO:0000256" key="2">
    <source>
        <dbReference type="ARBA" id="ARBA00022771"/>
    </source>
</evidence>
<feature type="compositionally biased region" description="Polar residues" evidence="5">
    <location>
        <begin position="232"/>
        <end position="241"/>
    </location>
</feature>
<feature type="region of interest" description="Disordered" evidence="5">
    <location>
        <begin position="162"/>
        <end position="188"/>
    </location>
</feature>
<evidence type="ECO:0000256" key="4">
    <source>
        <dbReference type="PROSITE-ProRule" id="PRU00322"/>
    </source>
</evidence>
<dbReference type="PANTHER" id="PTHR45931:SF3">
    <property type="entry name" value="RING ZINC FINGER-CONTAINING PROTEIN"/>
    <property type="match status" value="1"/>
</dbReference>
<dbReference type="InterPro" id="IPR036443">
    <property type="entry name" value="Znf_RanBP2_sf"/>
</dbReference>
<reference evidence="9" key="1">
    <citation type="submission" date="2021-01" db="EMBL/GenBank/DDBJ databases">
        <authorList>
            <person name="Corre E."/>
            <person name="Pelletier E."/>
            <person name="Niang G."/>
            <person name="Scheremetjew M."/>
            <person name="Finn R."/>
            <person name="Kale V."/>
            <person name="Holt S."/>
            <person name="Cochrane G."/>
            <person name="Meng A."/>
            <person name="Brown T."/>
            <person name="Cohen L."/>
        </authorList>
    </citation>
    <scope>NUCLEOTIDE SEQUENCE</scope>
</reference>
<evidence type="ECO:0000256" key="3">
    <source>
        <dbReference type="ARBA" id="ARBA00022833"/>
    </source>
</evidence>
<dbReference type="InterPro" id="IPR001876">
    <property type="entry name" value="Znf_RanBP2"/>
</dbReference>
<feature type="transmembrane region" description="Helical" evidence="6">
    <location>
        <begin position="94"/>
        <end position="115"/>
    </location>
</feature>